<proteinExistence type="predicted"/>
<dbReference type="InterPro" id="IPR012106">
    <property type="entry name" value="Phage_Mu_Gp1"/>
</dbReference>
<dbReference type="Pfam" id="PF10123">
    <property type="entry name" value="Mu-like_Pro"/>
    <property type="match status" value="1"/>
</dbReference>
<feature type="region of interest" description="Disordered" evidence="1">
    <location>
        <begin position="171"/>
        <end position="204"/>
    </location>
</feature>
<organism evidence="2 3">
    <name type="scientific">Arthrobacter phage Lilmac1015</name>
    <dbReference type="NCBI Taxonomy" id="2912653"/>
    <lineage>
        <taxon>Viruses</taxon>
        <taxon>Duplodnaviria</taxon>
        <taxon>Heunggongvirae</taxon>
        <taxon>Uroviricota</taxon>
        <taxon>Caudoviricetes</taxon>
        <taxon>Berryhillviridae</taxon>
        <taxon>Lilmacvirus</taxon>
        <taxon>Lilmacvirus lilmac1015</taxon>
    </lineage>
</organism>
<evidence type="ECO:0000256" key="1">
    <source>
        <dbReference type="SAM" id="MobiDB-lite"/>
    </source>
</evidence>
<gene>
    <name evidence="2" type="primary">6</name>
    <name evidence="2" type="ORF">SEA_LILMAC1015_6</name>
</gene>
<accession>A0AA49H152</accession>
<sequence>MTTQTRVPIARTTIKGVELLKAGDWKGLLGRALVTKQMLSDIVAAYNDPEVDRPVIKLGHIDPRFDGQPAAGWVTNPRLSEDGGTLIGDLADMPSRLAAIVPTAFRRRSVEYKKPLTTPSGKTYSAALSALALLGVQAPAVKGLEDILDVYASEAAEALDSEATFGEVVSLSIDDDTPPVPPKDPAAGDARTGSGTDPANESKGAPVAILEALKERLGLPADATEEQVEAALTAAKVEAASADGAGTPPAAPAAPAEGQAPAAPAAPAPTTNLSEGGPKVIQLSETVWGETTSRLAELEKESADRRRKETISVALSAGRISPAEVGQWEKALAESEAPTVALLASLPARYSTVEVGLSDGTPAPEADEAELERLAEEAGI</sequence>
<feature type="region of interest" description="Disordered" evidence="1">
    <location>
        <begin position="240"/>
        <end position="277"/>
    </location>
</feature>
<feature type="compositionally biased region" description="Basic and acidic residues" evidence="1">
    <location>
        <begin position="371"/>
        <end position="380"/>
    </location>
</feature>
<protein>
    <submittedName>
        <fullName evidence="2">Scaffolding protein</fullName>
    </submittedName>
</protein>
<evidence type="ECO:0000313" key="3">
    <source>
        <dbReference type="Proteomes" id="UP001179340"/>
    </source>
</evidence>
<dbReference type="EMBL" id="OL742560">
    <property type="protein sequence ID" value="UKH48293.1"/>
    <property type="molecule type" value="Genomic_DNA"/>
</dbReference>
<feature type="compositionally biased region" description="Low complexity" evidence="1">
    <location>
        <begin position="240"/>
        <end position="269"/>
    </location>
</feature>
<dbReference type="Proteomes" id="UP001179340">
    <property type="component" value="Segment"/>
</dbReference>
<keyword evidence="3" id="KW-1185">Reference proteome</keyword>
<evidence type="ECO:0000313" key="2">
    <source>
        <dbReference type="EMBL" id="UKH48293.1"/>
    </source>
</evidence>
<feature type="region of interest" description="Disordered" evidence="1">
    <location>
        <begin position="356"/>
        <end position="380"/>
    </location>
</feature>
<reference evidence="2" key="1">
    <citation type="submission" date="2021-12" db="EMBL/GenBank/DDBJ databases">
        <authorList>
            <person name="Isenhart S.H."/>
            <person name="Brown D.K."/>
            <person name="Allen M.J."/>
            <person name="Garcia C.A."/>
            <person name="Bollivar D.W."/>
            <person name="Garlena R.A."/>
            <person name="Russell D.A."/>
            <person name="Jacobs-Sera D."/>
            <person name="Hatfull G.F."/>
        </authorList>
    </citation>
    <scope>NUCLEOTIDE SEQUENCE</scope>
</reference>
<name>A0AA49H152_9CAUD</name>